<dbReference type="Gene3D" id="3.40.50.150">
    <property type="entry name" value="Vaccinia Virus protein VP39"/>
    <property type="match status" value="1"/>
</dbReference>
<dbReference type="EMBL" id="BMIU01000016">
    <property type="protein sequence ID" value="GGF40063.1"/>
    <property type="molecule type" value="Genomic_DNA"/>
</dbReference>
<reference evidence="2" key="1">
    <citation type="journal article" date="2019" name="Int. J. Syst. Evol. Microbiol.">
        <title>The Global Catalogue of Microorganisms (GCM) 10K type strain sequencing project: providing services to taxonomists for standard genome sequencing and annotation.</title>
        <authorList>
            <consortium name="The Broad Institute Genomics Platform"/>
            <consortium name="The Broad Institute Genome Sequencing Center for Infectious Disease"/>
            <person name="Wu L."/>
            <person name="Ma J."/>
        </authorList>
    </citation>
    <scope>NUCLEOTIDE SEQUENCE [LARGE SCALE GENOMIC DNA]</scope>
    <source>
        <strain evidence="2">CGMCC 1.15407</strain>
    </source>
</reference>
<dbReference type="RefSeq" id="WP_137404798.1">
    <property type="nucleotide sequence ID" value="NZ_BMIU01000016.1"/>
</dbReference>
<dbReference type="InterPro" id="IPR029063">
    <property type="entry name" value="SAM-dependent_MTases_sf"/>
</dbReference>
<evidence type="ECO:0000313" key="1">
    <source>
        <dbReference type="EMBL" id="GGF40063.1"/>
    </source>
</evidence>
<dbReference type="SUPFAM" id="SSF53335">
    <property type="entry name" value="S-adenosyl-L-methionine-dependent methyltransferases"/>
    <property type="match status" value="1"/>
</dbReference>
<name>A0ABQ1V851_9BACT</name>
<sequence length="245" mass="27729">MNNLFINHSPFSRREAVTPSLELPNKILKRIGLRLNHHFDTMRDMCSVEQRINLFHLLTRVLQDDVEGEIVELGTFTGQCALLFQKVNSQFGLVKHLHVFDSFETKFTEKGDILSLLKANFEAAGLKLPVVHKGYYQETLPDQLPDTIAFAHIDCGCGDDPLLHKALVLDCLDHIYSRLAPNGICVFMDYFDPEDGDKLTLAHKLHKINPGARLAVDEFFDDKPEQVITMFGGPASHAFIKKLSR</sequence>
<keyword evidence="2" id="KW-1185">Reference proteome</keyword>
<gene>
    <name evidence="1" type="ORF">GCM10011339_30740</name>
</gene>
<dbReference type="InterPro" id="IPR008884">
    <property type="entry name" value="TylF_MeTrfase"/>
</dbReference>
<evidence type="ECO:0008006" key="3">
    <source>
        <dbReference type="Google" id="ProtNLM"/>
    </source>
</evidence>
<comment type="caution">
    <text evidence="1">The sequence shown here is derived from an EMBL/GenBank/DDBJ whole genome shotgun (WGS) entry which is preliminary data.</text>
</comment>
<organism evidence="1 2">
    <name type="scientific">Echinicola rosea</name>
    <dbReference type="NCBI Taxonomy" id="1807691"/>
    <lineage>
        <taxon>Bacteria</taxon>
        <taxon>Pseudomonadati</taxon>
        <taxon>Bacteroidota</taxon>
        <taxon>Cytophagia</taxon>
        <taxon>Cytophagales</taxon>
        <taxon>Cyclobacteriaceae</taxon>
        <taxon>Echinicola</taxon>
    </lineage>
</organism>
<proteinExistence type="predicted"/>
<evidence type="ECO:0000313" key="2">
    <source>
        <dbReference type="Proteomes" id="UP000647339"/>
    </source>
</evidence>
<dbReference type="Pfam" id="PF13578">
    <property type="entry name" value="Methyltransf_24"/>
    <property type="match status" value="1"/>
</dbReference>
<accession>A0ABQ1V851</accession>
<dbReference type="PANTHER" id="PTHR40036:SF1">
    <property type="entry name" value="MACROCIN O-METHYLTRANSFERASE"/>
    <property type="match status" value="1"/>
</dbReference>
<dbReference type="Proteomes" id="UP000647339">
    <property type="component" value="Unassembled WGS sequence"/>
</dbReference>
<protein>
    <recommendedName>
        <fullName evidence="3">O-methyltransferase</fullName>
    </recommendedName>
</protein>
<dbReference type="PANTHER" id="PTHR40036">
    <property type="entry name" value="MACROCIN O-METHYLTRANSFERASE"/>
    <property type="match status" value="1"/>
</dbReference>